<name>A0A8H4F0Q4_MUCCL</name>
<dbReference type="GO" id="GO:0031501">
    <property type="term" value="C:mannosyltransferase complex"/>
    <property type="evidence" value="ECO:0007669"/>
    <property type="project" value="TreeGrafter"/>
</dbReference>
<proteinExistence type="predicted"/>
<gene>
    <name evidence="3" type="ORF">FB192DRAFT_1118502</name>
</gene>
<keyword evidence="1" id="KW-0812">Transmembrane</keyword>
<evidence type="ECO:0000256" key="1">
    <source>
        <dbReference type="SAM" id="Phobius"/>
    </source>
</evidence>
<dbReference type="Proteomes" id="UP000469890">
    <property type="component" value="Unassembled WGS sequence"/>
</dbReference>
<comment type="caution">
    <text evidence="3">The sequence shown here is derived from an EMBL/GenBank/DDBJ whole genome shotgun (WGS) entry which is preliminary data.</text>
</comment>
<feature type="transmembrane region" description="Helical" evidence="1">
    <location>
        <begin position="154"/>
        <end position="176"/>
    </location>
</feature>
<accession>A0A8H4F0Q4</accession>
<organism evidence="3 4">
    <name type="scientific">Mucor circinelloides f. lusitanicus</name>
    <name type="common">Mucor racemosus var. lusitanicus</name>
    <dbReference type="NCBI Taxonomy" id="29924"/>
    <lineage>
        <taxon>Eukaryota</taxon>
        <taxon>Fungi</taxon>
        <taxon>Fungi incertae sedis</taxon>
        <taxon>Mucoromycota</taxon>
        <taxon>Mucoromycotina</taxon>
        <taxon>Mucoromycetes</taxon>
        <taxon>Mucorales</taxon>
        <taxon>Mucorineae</taxon>
        <taxon>Mucoraceae</taxon>
        <taxon>Mucor</taxon>
    </lineage>
</organism>
<evidence type="ECO:0000313" key="3">
    <source>
        <dbReference type="EMBL" id="KAF1800555.1"/>
    </source>
</evidence>
<reference evidence="3 4" key="1">
    <citation type="submission" date="2019-09" db="EMBL/GenBank/DDBJ databases">
        <authorList>
            <consortium name="DOE Joint Genome Institute"/>
            <person name="Mondo S.J."/>
            <person name="Navarro-Mendoza M.I."/>
            <person name="Perez-Arques C."/>
            <person name="Panchal S."/>
            <person name="Nicolas F.E."/>
            <person name="Ganguly P."/>
            <person name="Pangilinan J."/>
            <person name="Grigoriev I."/>
            <person name="Heitman J."/>
            <person name="Sanya K."/>
            <person name="Garre V."/>
        </authorList>
    </citation>
    <scope>NUCLEOTIDE SEQUENCE [LARGE SCALE GENOMIC DNA]</scope>
    <source>
        <strain evidence="3 4">MU402</strain>
    </source>
</reference>
<keyword evidence="1" id="KW-0472">Membrane</keyword>
<dbReference type="GO" id="GO:0000030">
    <property type="term" value="F:mannosyltransferase activity"/>
    <property type="evidence" value="ECO:0007669"/>
    <property type="project" value="TreeGrafter"/>
</dbReference>
<evidence type="ECO:0000256" key="2">
    <source>
        <dbReference type="SAM" id="SignalP"/>
    </source>
</evidence>
<keyword evidence="2" id="KW-0732">Signal</keyword>
<feature type="chain" id="PRO_5034635140" evidence="2">
    <location>
        <begin position="20"/>
        <end position="187"/>
    </location>
</feature>
<dbReference type="AlphaFoldDB" id="A0A8H4F0Q4"/>
<keyword evidence="1" id="KW-1133">Transmembrane helix</keyword>
<dbReference type="Pfam" id="PF10333">
    <property type="entry name" value="Pga1"/>
    <property type="match status" value="1"/>
</dbReference>
<protein>
    <submittedName>
        <fullName evidence="3">Uncharacterized protein</fullName>
    </submittedName>
</protein>
<sequence length="187" mass="21196">MMKAALLLATLFCIQCVWANTEKLILQVDSAKLTSCDPHFEALSKAREAASLKPPFSEVQSSIIPQRDVQWYTLDNVKDNANYEIKISYPAITPADFYLKIVNQCKRPDGSLSFTLQVAAKYTGVSQIKDMDVQPVVYNLVLENLYLGFLFYQVYKIVVAIIVVLAIGFFLWMPYVKSLIVERPKSE</sequence>
<dbReference type="GO" id="GO:0006506">
    <property type="term" value="P:GPI anchor biosynthetic process"/>
    <property type="evidence" value="ECO:0007669"/>
    <property type="project" value="TreeGrafter"/>
</dbReference>
<dbReference type="InterPro" id="IPR019433">
    <property type="entry name" value="GPI_ManTrfase_II_coact_Pga1"/>
</dbReference>
<evidence type="ECO:0000313" key="4">
    <source>
        <dbReference type="Proteomes" id="UP000469890"/>
    </source>
</evidence>
<feature type="signal peptide" evidence="2">
    <location>
        <begin position="1"/>
        <end position="19"/>
    </location>
</feature>
<dbReference type="PANTHER" id="PTHR28022">
    <property type="entry name" value="GPI MANNOSYLTRANSFERASE 2 SUBUNIT PGA1"/>
    <property type="match status" value="1"/>
</dbReference>
<dbReference type="PANTHER" id="PTHR28022:SF1">
    <property type="entry name" value="GPI MANNOSYLTRANSFERASE 2 SUBUNIT PGA1"/>
    <property type="match status" value="1"/>
</dbReference>
<dbReference type="EMBL" id="JAAECE010000005">
    <property type="protein sequence ID" value="KAF1800555.1"/>
    <property type="molecule type" value="Genomic_DNA"/>
</dbReference>
<dbReference type="GO" id="GO:0005789">
    <property type="term" value="C:endoplasmic reticulum membrane"/>
    <property type="evidence" value="ECO:0007669"/>
    <property type="project" value="TreeGrafter"/>
</dbReference>